<dbReference type="EMBL" id="RWYU02000004">
    <property type="protein sequence ID" value="RYJ62545.1"/>
    <property type="molecule type" value="Genomic_DNA"/>
</dbReference>
<keyword evidence="1" id="KW-0472">Membrane</keyword>
<name>A0A482U7P1_9PSED</name>
<keyword evidence="1" id="KW-1133">Transmembrane helix</keyword>
<reference evidence="2 3" key="1">
    <citation type="submission" date="2019-01" db="EMBL/GenBank/DDBJ databases">
        <title>High-quality draft genome of. Pseudomonas songnenensis str. L103, a full-fledged denitrifier isolated from 100 meters deep aquifer in a heavily nitrogen fertilized agricultural area.</title>
        <authorList>
            <person name="Liu M."/>
            <person name="Liu B."/>
        </authorList>
    </citation>
    <scope>NUCLEOTIDE SEQUENCE [LARGE SCALE GENOMIC DNA]</scope>
    <source>
        <strain evidence="2 3">L103</strain>
    </source>
</reference>
<proteinExistence type="predicted"/>
<dbReference type="RefSeq" id="WP_126189640.1">
    <property type="nucleotide sequence ID" value="NZ_RWYU02000004.1"/>
</dbReference>
<gene>
    <name evidence="2" type="ORF">EJA06_010610</name>
</gene>
<feature type="transmembrane region" description="Helical" evidence="1">
    <location>
        <begin position="69"/>
        <end position="88"/>
    </location>
</feature>
<accession>A0A482U7P1</accession>
<protein>
    <submittedName>
        <fullName evidence="2">Uncharacterized protein</fullName>
    </submittedName>
</protein>
<dbReference type="Proteomes" id="UP000282800">
    <property type="component" value="Unassembled WGS sequence"/>
</dbReference>
<dbReference type="OrthoDB" id="7030838at2"/>
<comment type="caution">
    <text evidence="2">The sequence shown here is derived from an EMBL/GenBank/DDBJ whole genome shotgun (WGS) entry which is preliminary data.</text>
</comment>
<sequence>MALHAQLGIVLTPALVLNGLALICALCGSWLLVITHCRQIGASRRAVIAQAPASRSTAGNTATQRINQVFYRFGWAGLLLGLGLSAASRSL</sequence>
<organism evidence="2 3">
    <name type="scientific">Pseudomonas songnenensis</name>
    <dbReference type="NCBI Taxonomy" id="1176259"/>
    <lineage>
        <taxon>Bacteria</taxon>
        <taxon>Pseudomonadati</taxon>
        <taxon>Pseudomonadota</taxon>
        <taxon>Gammaproteobacteria</taxon>
        <taxon>Pseudomonadales</taxon>
        <taxon>Pseudomonadaceae</taxon>
        <taxon>Pseudomonas</taxon>
    </lineage>
</organism>
<keyword evidence="1" id="KW-0812">Transmembrane</keyword>
<dbReference type="AlphaFoldDB" id="A0A482U7P1"/>
<evidence type="ECO:0000313" key="3">
    <source>
        <dbReference type="Proteomes" id="UP000282800"/>
    </source>
</evidence>
<evidence type="ECO:0000256" key="1">
    <source>
        <dbReference type="SAM" id="Phobius"/>
    </source>
</evidence>
<evidence type="ECO:0000313" key="2">
    <source>
        <dbReference type="EMBL" id="RYJ62545.1"/>
    </source>
</evidence>
<feature type="transmembrane region" description="Helical" evidence="1">
    <location>
        <begin position="15"/>
        <end position="35"/>
    </location>
</feature>